<dbReference type="AlphaFoldDB" id="A0A383EDB8"/>
<sequence>MFFIPCKIRLNVGESKKGFIEESPDKNRGFRGVTPVRFERTTNGLKGHCSTS</sequence>
<name>A0A383EDB8_9ZZZZ</name>
<accession>A0A383EDB8</accession>
<reference evidence="1" key="1">
    <citation type="submission" date="2018-05" db="EMBL/GenBank/DDBJ databases">
        <authorList>
            <person name="Lanie J.A."/>
            <person name="Ng W.-L."/>
            <person name="Kazmierczak K.M."/>
            <person name="Andrzejewski T.M."/>
            <person name="Davidsen T.M."/>
            <person name="Wayne K.J."/>
            <person name="Tettelin H."/>
            <person name="Glass J.I."/>
            <person name="Rusch D."/>
            <person name="Podicherti R."/>
            <person name="Tsui H.-C.T."/>
            <person name="Winkler M.E."/>
        </authorList>
    </citation>
    <scope>NUCLEOTIDE SEQUENCE</scope>
</reference>
<dbReference type="EMBL" id="UINC01225022">
    <property type="protein sequence ID" value="SVE54892.1"/>
    <property type="molecule type" value="Genomic_DNA"/>
</dbReference>
<protein>
    <submittedName>
        <fullName evidence="1">Uncharacterized protein</fullName>
    </submittedName>
</protein>
<organism evidence="1">
    <name type="scientific">marine metagenome</name>
    <dbReference type="NCBI Taxonomy" id="408172"/>
    <lineage>
        <taxon>unclassified sequences</taxon>
        <taxon>metagenomes</taxon>
        <taxon>ecological metagenomes</taxon>
    </lineage>
</organism>
<evidence type="ECO:0000313" key="1">
    <source>
        <dbReference type="EMBL" id="SVE54892.1"/>
    </source>
</evidence>
<gene>
    <name evidence="1" type="ORF">METZ01_LOCUS507746</name>
</gene>
<proteinExistence type="predicted"/>